<dbReference type="InterPro" id="IPR038765">
    <property type="entry name" value="Papain-like_cys_pep_sf"/>
</dbReference>
<reference evidence="2 3" key="1">
    <citation type="submission" date="2015-10" db="EMBL/GenBank/DDBJ databases">
        <title>Butyribacter intestini gen. nov., sp. nov., a butyric acid-producing bacterium of the family Lachnospiraceae isolated from the human faeces.</title>
        <authorList>
            <person name="Zou Y."/>
            <person name="Xue W."/>
            <person name="Luo G."/>
            <person name="Lv M."/>
        </authorList>
    </citation>
    <scope>NUCLEOTIDE SEQUENCE [LARGE SCALE GENOMIC DNA]</scope>
    <source>
        <strain evidence="2 3">TF01-11</strain>
    </source>
</reference>
<keyword evidence="3" id="KW-1185">Reference proteome</keyword>
<dbReference type="AlphaFoldDB" id="A0AAW3JRH9"/>
<evidence type="ECO:0000313" key="2">
    <source>
        <dbReference type="EMBL" id="KQC84805.1"/>
    </source>
</evidence>
<dbReference type="SUPFAM" id="SSF54001">
    <property type="entry name" value="Cysteine proteinases"/>
    <property type="match status" value="1"/>
</dbReference>
<dbReference type="Gene3D" id="3.90.1720.10">
    <property type="entry name" value="endopeptidase domain like (from Nostoc punctiforme)"/>
    <property type="match status" value="1"/>
</dbReference>
<feature type="chain" id="PRO_5043845371" description="NlpC/P60 domain-containing protein" evidence="1">
    <location>
        <begin position="33"/>
        <end position="466"/>
    </location>
</feature>
<evidence type="ECO:0008006" key="4">
    <source>
        <dbReference type="Google" id="ProtNLM"/>
    </source>
</evidence>
<name>A0AAW3JRH9_9FIRM</name>
<gene>
    <name evidence="2" type="ORF">APZ18_08735</name>
</gene>
<keyword evidence="1" id="KW-0732">Signal</keyword>
<feature type="signal peptide" evidence="1">
    <location>
        <begin position="1"/>
        <end position="32"/>
    </location>
</feature>
<dbReference type="Proteomes" id="UP000050833">
    <property type="component" value="Unassembled WGS sequence"/>
</dbReference>
<comment type="caution">
    <text evidence="2">The sequence shown here is derived from an EMBL/GenBank/DDBJ whole genome shotgun (WGS) entry which is preliminary data.</text>
</comment>
<sequence>MKNKVDEVYNKSKKGLCIFLAFVMCVSLLSFAGSYRKAAAEEKNIEFDVENIKDYNVSIHDSGVFTLVNYTSEKGDVESVKWSVSDENIMKVTDIENLGAQYEALSSGKVDVYADITIKGTGIISDSAEDTDDGEDNTYDESTYYDRLTFSVFVYPDMSNVELVSSSQTKYMSSYDYNTKFDFKLKSDIALDGENQNIDFDYKSSNSSMSVSAKLKNNVVSIWAYKPGKTTVTFTIYGATFNVYINVIKVKINRTYLVLIKGKSSKLSIKGISKGIKWKSLKSSVVKVNGKGKIKARKVGTSVIVANIGGAKVGCAVSVVTPKTYRVIRKAKSIAKGTYSQPKRMQRGYYDCSSLVWRAYSRYGTYFGARSYAPVAADICRWCMIHHKKVSGKMTEGQIQKMKFRAGDLIFKPGAKNGRYKGVYHVEMFTGYRVTGFTSKGKPVLSTEWANRTTGYDAYGSIVERP</sequence>
<dbReference type="InterPro" id="IPR008964">
    <property type="entry name" value="Invasin/intimin_cell_adhesion"/>
</dbReference>
<dbReference type="Gene3D" id="2.60.40.1080">
    <property type="match status" value="1"/>
</dbReference>
<dbReference type="RefSeq" id="WP_055943936.1">
    <property type="nucleotide sequence ID" value="NZ_JAQDCV010000002.1"/>
</dbReference>
<proteinExistence type="predicted"/>
<dbReference type="SUPFAM" id="SSF49373">
    <property type="entry name" value="Invasin/intimin cell-adhesion fragments"/>
    <property type="match status" value="1"/>
</dbReference>
<protein>
    <recommendedName>
        <fullName evidence="4">NlpC/P60 domain-containing protein</fullName>
    </recommendedName>
</protein>
<evidence type="ECO:0000313" key="3">
    <source>
        <dbReference type="Proteomes" id="UP000050833"/>
    </source>
</evidence>
<evidence type="ECO:0000256" key="1">
    <source>
        <dbReference type="SAM" id="SignalP"/>
    </source>
</evidence>
<organism evidence="2 3">
    <name type="scientific">Butyribacter intestini</name>
    <dbReference type="NCBI Taxonomy" id="1703332"/>
    <lineage>
        <taxon>Bacteria</taxon>
        <taxon>Bacillati</taxon>
        <taxon>Bacillota</taxon>
        <taxon>Clostridia</taxon>
        <taxon>Lachnospirales</taxon>
        <taxon>Lachnospiraceae</taxon>
        <taxon>Butyribacter</taxon>
    </lineage>
</organism>
<accession>A0AAW3JRH9</accession>
<dbReference type="EMBL" id="LLKB01000005">
    <property type="protein sequence ID" value="KQC84805.1"/>
    <property type="molecule type" value="Genomic_DNA"/>
</dbReference>